<feature type="region of interest" description="Disordered" evidence="1">
    <location>
        <begin position="98"/>
        <end position="121"/>
    </location>
</feature>
<feature type="region of interest" description="Disordered" evidence="1">
    <location>
        <begin position="47"/>
        <end position="86"/>
    </location>
</feature>
<evidence type="ECO:0000256" key="1">
    <source>
        <dbReference type="SAM" id="MobiDB-lite"/>
    </source>
</evidence>
<gene>
    <name evidence="4" type="primary">LOC130706005</name>
</gene>
<dbReference type="InterPro" id="IPR029423">
    <property type="entry name" value="LRRC37AB_C"/>
</dbReference>
<dbReference type="RefSeq" id="XP_057392780.1">
    <property type="nucleotide sequence ID" value="XM_057536797.1"/>
</dbReference>
<dbReference type="GeneID" id="130706005"/>
<dbReference type="Pfam" id="PF14914">
    <property type="entry name" value="LRRC37AB_C"/>
    <property type="match status" value="1"/>
</dbReference>
<feature type="domain" description="LRRC37A/B like protein 1 C-terminal" evidence="2">
    <location>
        <begin position="1"/>
        <end position="84"/>
    </location>
</feature>
<protein>
    <submittedName>
        <fullName evidence="4">Leucine-rich repeat-containing protein 37A3-like</fullName>
    </submittedName>
</protein>
<dbReference type="PANTHER" id="PTHR23045">
    <property type="entry name" value="LEUCINE-RICH REPEAT-CONTAINING PROTEIN 37A"/>
    <property type="match status" value="1"/>
</dbReference>
<feature type="compositionally biased region" description="Basic and acidic residues" evidence="1">
    <location>
        <begin position="47"/>
        <end position="58"/>
    </location>
</feature>
<sequence>MRRLISHVIQTLKIDCSETHVQLACANLISRTGLLMKLLSKQQEVKVSKAEWDTDQWKSDNSVSESTEAQSEQKEQESSELPLEEASHHVVRTFNQVAGGQAHAGRKGGLPLTTSTTLAAR</sequence>
<proteinExistence type="predicted"/>
<evidence type="ECO:0000259" key="2">
    <source>
        <dbReference type="Pfam" id="PF14914"/>
    </source>
</evidence>
<organism evidence="3 4">
    <name type="scientific">Balaenoptera acutorostrata</name>
    <name type="common">Common minke whale</name>
    <name type="synonym">Balaena rostrata</name>
    <dbReference type="NCBI Taxonomy" id="9767"/>
    <lineage>
        <taxon>Eukaryota</taxon>
        <taxon>Metazoa</taxon>
        <taxon>Chordata</taxon>
        <taxon>Craniata</taxon>
        <taxon>Vertebrata</taxon>
        <taxon>Euteleostomi</taxon>
        <taxon>Mammalia</taxon>
        <taxon>Eutheria</taxon>
        <taxon>Laurasiatheria</taxon>
        <taxon>Artiodactyla</taxon>
        <taxon>Whippomorpha</taxon>
        <taxon>Cetacea</taxon>
        <taxon>Mysticeti</taxon>
        <taxon>Balaenopteridae</taxon>
        <taxon>Balaenoptera</taxon>
    </lineage>
</organism>
<reference evidence="4" key="1">
    <citation type="submission" date="2025-08" db="UniProtKB">
        <authorList>
            <consortium name="RefSeq"/>
        </authorList>
    </citation>
    <scope>IDENTIFICATION</scope>
</reference>
<dbReference type="InterPro" id="IPR015753">
    <property type="entry name" value="LRRC37"/>
</dbReference>
<dbReference type="PANTHER" id="PTHR23045:SF9">
    <property type="entry name" value="LEUCINE RICH REPEAT CONTAINING 37A-RELATED"/>
    <property type="match status" value="1"/>
</dbReference>
<dbReference type="Proteomes" id="UP001652580">
    <property type="component" value="Chromosome 20"/>
</dbReference>
<keyword evidence="3" id="KW-1185">Reference proteome</keyword>
<accession>A0ABM3SSG3</accession>
<feature type="compositionally biased region" description="Polar residues" evidence="1">
    <location>
        <begin position="112"/>
        <end position="121"/>
    </location>
</feature>
<evidence type="ECO:0000313" key="3">
    <source>
        <dbReference type="Proteomes" id="UP001652580"/>
    </source>
</evidence>
<evidence type="ECO:0000313" key="4">
    <source>
        <dbReference type="RefSeq" id="XP_057392780.1"/>
    </source>
</evidence>
<name>A0ABM3SSG3_BALAC</name>